<evidence type="ECO:0000313" key="2">
    <source>
        <dbReference type="EMBL" id="EFP01034.1"/>
    </source>
</evidence>
<organism evidence="3">
    <name type="scientific">Caenorhabditis remanei</name>
    <name type="common">Caenorhabditis vulgaris</name>
    <dbReference type="NCBI Taxonomy" id="31234"/>
    <lineage>
        <taxon>Eukaryota</taxon>
        <taxon>Metazoa</taxon>
        <taxon>Ecdysozoa</taxon>
        <taxon>Nematoda</taxon>
        <taxon>Chromadorea</taxon>
        <taxon>Rhabditida</taxon>
        <taxon>Rhabditina</taxon>
        <taxon>Rhabditomorpha</taxon>
        <taxon>Rhabditoidea</taxon>
        <taxon>Rhabditidae</taxon>
        <taxon>Peloderinae</taxon>
        <taxon>Caenorhabditis</taxon>
    </lineage>
</organism>
<accession>E3MFI5</accession>
<sequence length="128" mass="14268">MSSSVFLLLMAIIPIAHSGVLLTYPQARFPPLDYLPDDLTMPPCGVPKPTKPFYTTFHIGSEYNVSWITPASTNVFIEYGWKRNSHKPKCNLGLGKAVVERESMLDCLETITHENNILSDDVSESDVP</sequence>
<dbReference type="EMBL" id="DS268441">
    <property type="protein sequence ID" value="EFP01034.1"/>
    <property type="molecule type" value="Genomic_DNA"/>
</dbReference>
<dbReference type="InParanoid" id="E3MFI5"/>
<dbReference type="AlphaFoldDB" id="E3MFI5"/>
<evidence type="ECO:0000313" key="3">
    <source>
        <dbReference type="Proteomes" id="UP000008281"/>
    </source>
</evidence>
<proteinExistence type="predicted"/>
<dbReference type="Proteomes" id="UP000008281">
    <property type="component" value="Unassembled WGS sequence"/>
</dbReference>
<evidence type="ECO:0000256" key="1">
    <source>
        <dbReference type="SAM" id="SignalP"/>
    </source>
</evidence>
<feature type="signal peptide" evidence="1">
    <location>
        <begin position="1"/>
        <end position="18"/>
    </location>
</feature>
<reference evidence="2" key="1">
    <citation type="submission" date="2007-07" db="EMBL/GenBank/DDBJ databases">
        <title>PCAP assembly of the Caenorhabditis remanei genome.</title>
        <authorList>
            <consortium name="The Caenorhabditis remanei Sequencing Consortium"/>
            <person name="Wilson R.K."/>
        </authorList>
    </citation>
    <scope>NUCLEOTIDE SEQUENCE [LARGE SCALE GENOMIC DNA]</scope>
    <source>
        <strain evidence="2">PB4641</strain>
    </source>
</reference>
<keyword evidence="3" id="KW-1185">Reference proteome</keyword>
<dbReference type="OrthoDB" id="188511at2759"/>
<protein>
    <submittedName>
        <fullName evidence="2">Uncharacterized protein</fullName>
    </submittedName>
</protein>
<dbReference type="STRING" id="31234.E3MFI5"/>
<keyword evidence="1" id="KW-0732">Signal</keyword>
<feature type="chain" id="PRO_5003176990" evidence="1">
    <location>
        <begin position="19"/>
        <end position="128"/>
    </location>
</feature>
<dbReference type="eggNOG" id="KOG4293">
    <property type="taxonomic scope" value="Eukaryota"/>
</dbReference>
<dbReference type="PANTHER" id="PTHR46901:SF2">
    <property type="entry name" value="GH04942P"/>
    <property type="match status" value="1"/>
</dbReference>
<dbReference type="PANTHER" id="PTHR46901">
    <property type="entry name" value="GH04942P"/>
    <property type="match status" value="1"/>
</dbReference>
<gene>
    <name evidence="2" type="ORF">CRE_20779</name>
</gene>
<dbReference type="HOGENOM" id="CLU_1961627_0_0_1"/>
<name>E3MFI5_CAERE</name>